<feature type="non-terminal residue" evidence="2">
    <location>
        <position position="175"/>
    </location>
</feature>
<accession>A0A382PKX7</accession>
<proteinExistence type="predicted"/>
<feature type="transmembrane region" description="Helical" evidence="1">
    <location>
        <begin position="35"/>
        <end position="53"/>
    </location>
</feature>
<feature type="non-terminal residue" evidence="2">
    <location>
        <position position="1"/>
    </location>
</feature>
<evidence type="ECO:0008006" key="3">
    <source>
        <dbReference type="Google" id="ProtNLM"/>
    </source>
</evidence>
<evidence type="ECO:0000313" key="2">
    <source>
        <dbReference type="EMBL" id="SVC72581.1"/>
    </source>
</evidence>
<protein>
    <recommendedName>
        <fullName evidence="3">Membrane transport protein MMPL domain-containing protein</fullName>
    </recommendedName>
</protein>
<dbReference type="EMBL" id="UINC01107309">
    <property type="protein sequence ID" value="SVC72581.1"/>
    <property type="molecule type" value="Genomic_DNA"/>
</dbReference>
<sequence>VLQDPGRTQTDPNSSTSLLDRFFLYLEKFAWDHPISVITVSLLVAGVSIVFTVERLTFKTSRSDLVNAELPYVKTYEKYREDFEDFEGMIVVVEGKNPSDMKGFSESFVKKMGKESLVISKVLYKMDTDYFKDKGFLFMNFYELRDLGDKLRDHQKFMDQVNPAPGLNQLLTSIN</sequence>
<name>A0A382PKX7_9ZZZZ</name>
<dbReference type="AlphaFoldDB" id="A0A382PKX7"/>
<organism evidence="2">
    <name type="scientific">marine metagenome</name>
    <dbReference type="NCBI Taxonomy" id="408172"/>
    <lineage>
        <taxon>unclassified sequences</taxon>
        <taxon>metagenomes</taxon>
        <taxon>ecological metagenomes</taxon>
    </lineage>
</organism>
<keyword evidence="1" id="KW-1133">Transmembrane helix</keyword>
<reference evidence="2" key="1">
    <citation type="submission" date="2018-05" db="EMBL/GenBank/DDBJ databases">
        <authorList>
            <person name="Lanie J.A."/>
            <person name="Ng W.-L."/>
            <person name="Kazmierczak K.M."/>
            <person name="Andrzejewski T.M."/>
            <person name="Davidsen T.M."/>
            <person name="Wayne K.J."/>
            <person name="Tettelin H."/>
            <person name="Glass J.I."/>
            <person name="Rusch D."/>
            <person name="Podicherti R."/>
            <person name="Tsui H.-C.T."/>
            <person name="Winkler M.E."/>
        </authorList>
    </citation>
    <scope>NUCLEOTIDE SEQUENCE</scope>
</reference>
<gene>
    <name evidence="2" type="ORF">METZ01_LOCUS325435</name>
</gene>
<keyword evidence="1" id="KW-0472">Membrane</keyword>
<keyword evidence="1" id="KW-0812">Transmembrane</keyword>
<evidence type="ECO:0000256" key="1">
    <source>
        <dbReference type="SAM" id="Phobius"/>
    </source>
</evidence>